<evidence type="ECO:0000313" key="1">
    <source>
        <dbReference type="Proteomes" id="UP000887564"/>
    </source>
</evidence>
<organism evidence="1 2">
    <name type="scientific">Parascaris equorum</name>
    <name type="common">Equine roundworm</name>
    <dbReference type="NCBI Taxonomy" id="6256"/>
    <lineage>
        <taxon>Eukaryota</taxon>
        <taxon>Metazoa</taxon>
        <taxon>Ecdysozoa</taxon>
        <taxon>Nematoda</taxon>
        <taxon>Chromadorea</taxon>
        <taxon>Rhabditida</taxon>
        <taxon>Spirurina</taxon>
        <taxon>Ascaridomorpha</taxon>
        <taxon>Ascaridoidea</taxon>
        <taxon>Ascarididae</taxon>
        <taxon>Parascaris</taxon>
    </lineage>
</organism>
<dbReference type="WBParaSite" id="PEQ_0000550901-mRNA-1">
    <property type="protein sequence ID" value="PEQ_0000550901-mRNA-1"/>
    <property type="gene ID" value="PEQ_0000550901"/>
</dbReference>
<keyword evidence="1" id="KW-1185">Reference proteome</keyword>
<proteinExistence type="predicted"/>
<protein>
    <submittedName>
        <fullName evidence="2">Glycosyltransferase family 92 protein</fullName>
    </submittedName>
</protein>
<accession>A0A914RU57</accession>
<evidence type="ECO:0000313" key="2">
    <source>
        <dbReference type="WBParaSite" id="PEQ_0000550901-mRNA-1"/>
    </source>
</evidence>
<reference evidence="2" key="1">
    <citation type="submission" date="2022-11" db="UniProtKB">
        <authorList>
            <consortium name="WormBaseParasite"/>
        </authorList>
    </citation>
    <scope>IDENTIFICATION</scope>
</reference>
<dbReference type="AlphaFoldDB" id="A0A914RU57"/>
<dbReference type="Proteomes" id="UP000887564">
    <property type="component" value="Unplaced"/>
</dbReference>
<sequence>MYMIVRDYKLITTSVRGDIQVDFCVYNRWEMCRLKYKFVLVEDVFMVHPGIKLYADRNERLIKIAKPIFDSALVGKFLVKAIAEEIHFRFLFSQPKKSIESERSTEQIVPRELLWVTAFGFIFEPSIKLAHLSSADESLTPAVFVDQTRKKDLGDI</sequence>
<name>A0A914RU57_PAREQ</name>